<dbReference type="NCBIfam" id="TIGR02937">
    <property type="entry name" value="sigma70-ECF"/>
    <property type="match status" value="1"/>
</dbReference>
<dbReference type="InterPro" id="IPR013325">
    <property type="entry name" value="RNA_pol_sigma_r2"/>
</dbReference>
<evidence type="ECO:0000259" key="6">
    <source>
        <dbReference type="Pfam" id="PF04545"/>
    </source>
</evidence>
<evidence type="ECO:0000256" key="2">
    <source>
        <dbReference type="ARBA" id="ARBA00023082"/>
    </source>
</evidence>
<proteinExistence type="predicted"/>
<dbReference type="SUPFAM" id="SSF88946">
    <property type="entry name" value="Sigma2 domain of RNA polymerase sigma factors"/>
    <property type="match status" value="1"/>
</dbReference>
<comment type="caution">
    <text evidence="7">The sequence shown here is derived from an EMBL/GenBank/DDBJ whole genome shotgun (WGS) entry which is preliminary data.</text>
</comment>
<dbReference type="Pfam" id="PF04542">
    <property type="entry name" value="Sigma70_r2"/>
    <property type="match status" value="1"/>
</dbReference>
<dbReference type="GO" id="GO:0003677">
    <property type="term" value="F:DNA binding"/>
    <property type="evidence" value="ECO:0007669"/>
    <property type="project" value="UniProtKB-KW"/>
</dbReference>
<dbReference type="PANTHER" id="PTHR30385">
    <property type="entry name" value="SIGMA FACTOR F FLAGELLAR"/>
    <property type="match status" value="1"/>
</dbReference>
<dbReference type="Pfam" id="PF04545">
    <property type="entry name" value="Sigma70_r4"/>
    <property type="match status" value="1"/>
</dbReference>
<feature type="domain" description="RNA polymerase sigma-70 region 2" evidence="5">
    <location>
        <begin position="10"/>
        <end position="77"/>
    </location>
</feature>
<accession>E6PCM5</accession>
<dbReference type="InterPro" id="IPR007630">
    <property type="entry name" value="RNA_pol_sigma70_r4"/>
</dbReference>
<keyword evidence="3" id="KW-0238">DNA-binding</keyword>
<dbReference type="InterPro" id="IPR007627">
    <property type="entry name" value="RNA_pol_sigma70_r2"/>
</dbReference>
<evidence type="ECO:0000259" key="5">
    <source>
        <dbReference type="Pfam" id="PF04542"/>
    </source>
</evidence>
<gene>
    <name evidence="7" type="ORF">CARN1_2096</name>
</gene>
<evidence type="ECO:0000313" key="7">
    <source>
        <dbReference type="EMBL" id="CBH74209.1"/>
    </source>
</evidence>
<dbReference type="Gene3D" id="1.10.1740.10">
    <property type="match status" value="1"/>
</dbReference>
<evidence type="ECO:0000256" key="4">
    <source>
        <dbReference type="ARBA" id="ARBA00023163"/>
    </source>
</evidence>
<dbReference type="InterPro" id="IPR014284">
    <property type="entry name" value="RNA_pol_sigma-70_dom"/>
</dbReference>
<dbReference type="Gene3D" id="1.20.140.160">
    <property type="match status" value="1"/>
</dbReference>
<dbReference type="EMBL" id="CABL01000001">
    <property type="protein sequence ID" value="CBH74209.1"/>
    <property type="molecule type" value="Genomic_DNA"/>
</dbReference>
<keyword evidence="2" id="KW-0731">Sigma factor</keyword>
<dbReference type="GO" id="GO:0016987">
    <property type="term" value="F:sigma factor activity"/>
    <property type="evidence" value="ECO:0007669"/>
    <property type="project" value="UniProtKB-KW"/>
</dbReference>
<dbReference type="InterPro" id="IPR000943">
    <property type="entry name" value="RNA_pol_sigma70"/>
</dbReference>
<keyword evidence="1" id="KW-0805">Transcription regulation</keyword>
<organism evidence="7">
    <name type="scientific">mine drainage metagenome</name>
    <dbReference type="NCBI Taxonomy" id="410659"/>
    <lineage>
        <taxon>unclassified sequences</taxon>
        <taxon>metagenomes</taxon>
        <taxon>ecological metagenomes</taxon>
    </lineage>
</organism>
<name>E6PCM5_9ZZZZ</name>
<dbReference type="AlphaFoldDB" id="E6PCM5"/>
<evidence type="ECO:0000256" key="1">
    <source>
        <dbReference type="ARBA" id="ARBA00023015"/>
    </source>
</evidence>
<feature type="domain" description="RNA polymerase sigma-70 region 4" evidence="6">
    <location>
        <begin position="167"/>
        <end position="214"/>
    </location>
</feature>
<dbReference type="InterPro" id="IPR013324">
    <property type="entry name" value="RNA_pol_sigma_r3/r4-like"/>
</dbReference>
<dbReference type="PRINTS" id="PR00046">
    <property type="entry name" value="SIGMA70FCT"/>
</dbReference>
<dbReference type="GO" id="GO:0006352">
    <property type="term" value="P:DNA-templated transcription initiation"/>
    <property type="evidence" value="ECO:0007669"/>
    <property type="project" value="InterPro"/>
</dbReference>
<evidence type="ECO:0000256" key="3">
    <source>
        <dbReference type="ARBA" id="ARBA00023125"/>
    </source>
</evidence>
<sequence>MTKRDATILSLLPLVRRLARRVKRVVRQAEHEELLGEGYLAIVRAVDRYDTALGIPLEGYAAKIVFGSMINALRRRDPVGERARRVLRAVERERFALAAREGAMPSERRLEEQFPQYRSSAAEVAERNPLSLDSPLPEYVRVPIDWSGDPLLEVLRNERDRAIEEGIAQLPQRKRAVVVDHYLHGQTLATVGSSLGITRQRVSQLHISALRDLRTHPYLHAPH</sequence>
<dbReference type="SUPFAM" id="SSF88659">
    <property type="entry name" value="Sigma3 and sigma4 domains of RNA polymerase sigma factors"/>
    <property type="match status" value="1"/>
</dbReference>
<reference evidence="7" key="1">
    <citation type="submission" date="2009-10" db="EMBL/GenBank/DDBJ databases">
        <title>Diversity of trophic interactions inside an arsenic-rich microbial ecosystem.</title>
        <authorList>
            <person name="Bertin P.N."/>
            <person name="Heinrich-Salmeron A."/>
            <person name="Pelletier E."/>
            <person name="Goulhen-Chollet F."/>
            <person name="Arsene-Ploetze F."/>
            <person name="Gallien S."/>
            <person name="Calteau A."/>
            <person name="Vallenet D."/>
            <person name="Casiot C."/>
            <person name="Chane-Woon-Ming B."/>
            <person name="Giloteaux L."/>
            <person name="Barakat M."/>
            <person name="Bonnefoy V."/>
            <person name="Bruneel O."/>
            <person name="Chandler M."/>
            <person name="Cleiss J."/>
            <person name="Duran R."/>
            <person name="Elbaz-Poulichet F."/>
            <person name="Fonknechten N."/>
            <person name="Lauga B."/>
            <person name="Mornico D."/>
            <person name="Ortet P."/>
            <person name="Schaeffer C."/>
            <person name="Siguier P."/>
            <person name="Alexander Thil Smith A."/>
            <person name="Van Dorsselaer A."/>
            <person name="Weissenbach J."/>
            <person name="Medigue C."/>
            <person name="Le Paslier D."/>
        </authorList>
    </citation>
    <scope>NUCLEOTIDE SEQUENCE</scope>
</reference>
<protein>
    <submittedName>
        <fullName evidence="7">Putative Sigma-70 region 4 domain protein</fullName>
    </submittedName>
</protein>
<keyword evidence="4" id="KW-0804">Transcription</keyword>